<gene>
    <name evidence="2" type="ORF">BJZ21_003780</name>
</gene>
<dbReference type="Gene3D" id="3.10.180.10">
    <property type="entry name" value="2,3-Dihydroxybiphenyl 1,2-Dioxygenase, domain 1"/>
    <property type="match status" value="1"/>
</dbReference>
<dbReference type="Proteomes" id="UP000535511">
    <property type="component" value="Unassembled WGS sequence"/>
</dbReference>
<dbReference type="GO" id="GO:0016829">
    <property type="term" value="F:lyase activity"/>
    <property type="evidence" value="ECO:0007669"/>
    <property type="project" value="UniProtKB-KW"/>
</dbReference>
<evidence type="ECO:0000313" key="3">
    <source>
        <dbReference type="Proteomes" id="UP000535511"/>
    </source>
</evidence>
<dbReference type="PROSITE" id="PS51819">
    <property type="entry name" value="VOC"/>
    <property type="match status" value="1"/>
</dbReference>
<keyword evidence="2" id="KW-0456">Lyase</keyword>
<comment type="caution">
    <text evidence="2">The sequence shown here is derived from an EMBL/GenBank/DDBJ whole genome shotgun (WGS) entry which is preliminary data.</text>
</comment>
<dbReference type="EMBL" id="JACCBG010000001">
    <property type="protein sequence ID" value="NYD43697.1"/>
    <property type="molecule type" value="Genomic_DNA"/>
</dbReference>
<feature type="domain" description="VOC" evidence="1">
    <location>
        <begin position="115"/>
        <end position="232"/>
    </location>
</feature>
<dbReference type="CDD" id="cd06587">
    <property type="entry name" value="VOC"/>
    <property type="match status" value="1"/>
</dbReference>
<dbReference type="Pfam" id="PF18029">
    <property type="entry name" value="Glyoxalase_6"/>
    <property type="match status" value="1"/>
</dbReference>
<dbReference type="PANTHER" id="PTHR35908">
    <property type="entry name" value="HYPOTHETICAL FUSION PROTEIN"/>
    <property type="match status" value="1"/>
</dbReference>
<reference evidence="2 3" key="1">
    <citation type="submission" date="2020-07" db="EMBL/GenBank/DDBJ databases">
        <title>Sequencing the genomes of 1000 actinobacteria strains.</title>
        <authorList>
            <person name="Klenk H.-P."/>
        </authorList>
    </citation>
    <scope>NUCLEOTIDE SEQUENCE [LARGE SCALE GENOMIC DNA]</scope>
    <source>
        <strain evidence="2 3">DSM 21350</strain>
    </source>
</reference>
<name>A0A7Y9E9W1_9ACTN</name>
<dbReference type="GO" id="GO:0051213">
    <property type="term" value="F:dioxygenase activity"/>
    <property type="evidence" value="ECO:0007669"/>
    <property type="project" value="UniProtKB-KW"/>
</dbReference>
<keyword evidence="2" id="KW-0223">Dioxygenase</keyword>
<proteinExistence type="predicted"/>
<keyword evidence="3" id="KW-1185">Reference proteome</keyword>
<keyword evidence="2" id="KW-0560">Oxidoreductase</keyword>
<dbReference type="InterPro" id="IPR037523">
    <property type="entry name" value="VOC_core"/>
</dbReference>
<dbReference type="RefSeq" id="WP_218851562.1">
    <property type="nucleotide sequence ID" value="NZ_JACCBG010000001.1"/>
</dbReference>
<dbReference type="AlphaFoldDB" id="A0A7Y9E9W1"/>
<protein>
    <submittedName>
        <fullName evidence="2">Catechol 2,3-dioxygenase-like lactoylglutathione lyase family enzyme</fullName>
    </submittedName>
</protein>
<dbReference type="InterPro" id="IPR029068">
    <property type="entry name" value="Glyas_Bleomycin-R_OHBP_Dase"/>
</dbReference>
<evidence type="ECO:0000259" key="1">
    <source>
        <dbReference type="PROSITE" id="PS51819"/>
    </source>
</evidence>
<evidence type="ECO:0000313" key="2">
    <source>
        <dbReference type="EMBL" id="NYD43697.1"/>
    </source>
</evidence>
<sequence>MDPHIARSLLRDLAARTLVAAYVERDGGRSLTKIDPATGVAATETEPAEVVRAVLQWHGAGWAGEIAPGWHCFVDDRYLFTPGPRSDLRRAVDVALGLVDEVDAEQSAGGVGDLHLAPVVVGVRDMARAVAFWTAALAYLPRDPEPDPDCTVLLDPAGEGPPLSLQAAGVPASEPVRLRLDLHTCDPAGQVARLVDLGATQVLGPPRPLDAVGADLVVLRDPDGNEFCVIDHAEE</sequence>
<accession>A0A7Y9E9W1</accession>
<dbReference type="SUPFAM" id="SSF54593">
    <property type="entry name" value="Glyoxalase/Bleomycin resistance protein/Dihydroxybiphenyl dioxygenase"/>
    <property type="match status" value="1"/>
</dbReference>
<dbReference type="PANTHER" id="PTHR35908:SF1">
    <property type="entry name" value="CONSERVED PROTEIN"/>
    <property type="match status" value="1"/>
</dbReference>
<dbReference type="InterPro" id="IPR041581">
    <property type="entry name" value="Glyoxalase_6"/>
</dbReference>
<organism evidence="2 3">
    <name type="scientific">Nocardioides panaciterrulae</name>
    <dbReference type="NCBI Taxonomy" id="661492"/>
    <lineage>
        <taxon>Bacteria</taxon>
        <taxon>Bacillati</taxon>
        <taxon>Actinomycetota</taxon>
        <taxon>Actinomycetes</taxon>
        <taxon>Propionibacteriales</taxon>
        <taxon>Nocardioidaceae</taxon>
        <taxon>Nocardioides</taxon>
    </lineage>
</organism>